<sequence>MQRLMIDAETLNEFLGKAEPLLSEEQIMRIVFRLEQRSKLAPDLLGRALSEGDVADAAIWNWVPATRRLSQDERARFTEFARTFLAKARNHSTEEALELLDHWDERPKWGLEWATFWLHLSDPSRFPWWTRWMYTPETHTGAVLLVLDDPDVIQPGQPPSFLFSQIQLTQQVLSAVLEATHRMDRVPDIYRPILCLSWVYAVYMFTMASWRMTSEFTQVLPPFPKVVEGLLGIKHMGGSFT</sequence>
<comment type="caution">
    <text evidence="1">The sequence shown here is derived from an EMBL/GenBank/DDBJ whole genome shotgun (WGS) entry which is preliminary data.</text>
</comment>
<dbReference type="EMBL" id="JAYJLD010000025">
    <property type="protein sequence ID" value="MEB3102987.1"/>
    <property type="molecule type" value="Genomic_DNA"/>
</dbReference>
<organism evidence="1 2">
    <name type="scientific">Ferviditalea candida</name>
    <dbReference type="NCBI Taxonomy" id="3108399"/>
    <lineage>
        <taxon>Bacteria</taxon>
        <taxon>Bacillati</taxon>
        <taxon>Bacillota</taxon>
        <taxon>Bacilli</taxon>
        <taxon>Bacillales</taxon>
        <taxon>Paenibacillaceae</taxon>
        <taxon>Ferviditalea</taxon>
    </lineage>
</organism>
<dbReference type="RefSeq" id="WP_371755111.1">
    <property type="nucleotide sequence ID" value="NZ_JAYJLD010000025.1"/>
</dbReference>
<name>A0ABU5ZKE3_9BACL</name>
<evidence type="ECO:0000313" key="2">
    <source>
        <dbReference type="Proteomes" id="UP001310386"/>
    </source>
</evidence>
<evidence type="ECO:0000313" key="1">
    <source>
        <dbReference type="EMBL" id="MEB3102987.1"/>
    </source>
</evidence>
<gene>
    <name evidence="1" type="ORF">VF724_15120</name>
</gene>
<proteinExistence type="predicted"/>
<dbReference type="Proteomes" id="UP001310386">
    <property type="component" value="Unassembled WGS sequence"/>
</dbReference>
<keyword evidence="2" id="KW-1185">Reference proteome</keyword>
<reference evidence="1" key="1">
    <citation type="submission" date="2023-12" db="EMBL/GenBank/DDBJ databases">
        <title>Fervidustalea candida gen. nov., sp. nov., a novel member of the family Paenibacillaceae isolated from a geothermal area.</title>
        <authorList>
            <person name="Li W.-J."/>
            <person name="Jiao J.-Y."/>
            <person name="Chen Y."/>
        </authorList>
    </citation>
    <scope>NUCLEOTIDE SEQUENCE</scope>
    <source>
        <strain evidence="1">SYSU GA230002</strain>
    </source>
</reference>
<accession>A0ABU5ZKE3</accession>
<protein>
    <submittedName>
        <fullName evidence="1">Uncharacterized protein</fullName>
    </submittedName>
</protein>